<keyword evidence="4 7" id="KW-0812">Transmembrane</keyword>
<dbReference type="OrthoDB" id="9772725at2"/>
<evidence type="ECO:0000313" key="9">
    <source>
        <dbReference type="EMBL" id="GCC52998.1"/>
    </source>
</evidence>
<comment type="caution">
    <text evidence="9">The sequence shown here is derived from an EMBL/GenBank/DDBJ whole genome shotgun (WGS) entry which is preliminary data.</text>
</comment>
<dbReference type="InterPro" id="IPR036259">
    <property type="entry name" value="MFS_trans_sf"/>
</dbReference>
<protein>
    <submittedName>
        <fullName evidence="9">MFS transporter</fullName>
    </submittedName>
</protein>
<keyword evidence="2" id="KW-0813">Transport</keyword>
<feature type="transmembrane region" description="Helical" evidence="7">
    <location>
        <begin position="182"/>
        <end position="204"/>
    </location>
</feature>
<dbReference type="Pfam" id="PF07690">
    <property type="entry name" value="MFS_1"/>
    <property type="match status" value="1"/>
</dbReference>
<evidence type="ECO:0000313" key="10">
    <source>
        <dbReference type="Proteomes" id="UP000288227"/>
    </source>
</evidence>
<dbReference type="GO" id="GO:0022857">
    <property type="term" value="F:transmembrane transporter activity"/>
    <property type="evidence" value="ECO:0007669"/>
    <property type="project" value="InterPro"/>
</dbReference>
<dbReference type="GO" id="GO:0005886">
    <property type="term" value="C:plasma membrane"/>
    <property type="evidence" value="ECO:0007669"/>
    <property type="project" value="UniProtKB-SubCell"/>
</dbReference>
<feature type="transmembrane region" description="Helical" evidence="7">
    <location>
        <begin position="303"/>
        <end position="332"/>
    </location>
</feature>
<dbReference type="AlphaFoldDB" id="A0A401UDM6"/>
<dbReference type="RefSeq" id="WP_127123647.1">
    <property type="nucleotide sequence ID" value="NZ_BHXQ01000006.1"/>
</dbReference>
<dbReference type="PANTHER" id="PTHR23517:SF2">
    <property type="entry name" value="MULTIDRUG RESISTANCE PROTEIN MDTH"/>
    <property type="match status" value="1"/>
</dbReference>
<reference evidence="9 10" key="1">
    <citation type="submission" date="2018-11" db="EMBL/GenBank/DDBJ databases">
        <title>Chryseotalea sanarue gen. nov., sp., nov., a member of the family Cytophagaceae, isolated from a brackish lake in Hamamatsu Japan.</title>
        <authorList>
            <person name="Maejima Y."/>
            <person name="Iino T."/>
            <person name="Muraguchi Y."/>
            <person name="Fukuda K."/>
            <person name="Ohkuma M."/>
            <person name="Moriuchi R."/>
            <person name="Dohra H."/>
            <person name="Kimbara K."/>
            <person name="Shintani M."/>
        </authorList>
    </citation>
    <scope>NUCLEOTIDE SEQUENCE [LARGE SCALE GENOMIC DNA]</scope>
    <source>
        <strain evidence="9 10">Ys</strain>
    </source>
</reference>
<feature type="transmembrane region" description="Helical" evidence="7">
    <location>
        <begin position="235"/>
        <end position="259"/>
    </location>
</feature>
<dbReference type="InterPro" id="IPR050171">
    <property type="entry name" value="MFS_Transporters"/>
</dbReference>
<organism evidence="9 10">
    <name type="scientific">Chryseotalea sanaruensis</name>
    <dbReference type="NCBI Taxonomy" id="2482724"/>
    <lineage>
        <taxon>Bacteria</taxon>
        <taxon>Pseudomonadati</taxon>
        <taxon>Bacteroidota</taxon>
        <taxon>Cytophagia</taxon>
        <taxon>Cytophagales</taxon>
        <taxon>Chryseotaleaceae</taxon>
        <taxon>Chryseotalea</taxon>
    </lineage>
</organism>
<keyword evidence="5 7" id="KW-1133">Transmembrane helix</keyword>
<accession>A0A401UDM6</accession>
<name>A0A401UDM6_9BACT</name>
<sequence length="418" mass="46039">MTLNQRFQEVRNGFSSTFWIANVLELFERLAFYGAKAILAFYLAKKVGLEDEAGALVGTFFTGVIFFLPIFTGVLVDKYGFKKTLMACFSVFAIGYFLIALAGMEWGQDIVASVGARNYVIAVLMFTAAGGSLIKPCIVGTVAKTTNESSRALGFSIYYSLVNLGGAIAPIIAYYIRQDLGIEYVLVMSSVTSLLLLLGTLLFFKEPAVAAGEGEQRTLGKVFSDMIMVFGNFRFITFLLIFSGFWIIFWQIFYLLPFYATDVLGYEKFEFLETVDAFCIIVFSPVLAVLFKKWKAFTAMTVGFLLASIAWVIVGAVPTVTAAVIGIAVFAFGEATQAPRFYEYVSNLAPANQVGTYMGFAFLPVALGSIGAGYLADWLRNNYMETNPAAMWYILSAVGFLSTLLMIVYDRTLVKRTA</sequence>
<feature type="transmembrane region" description="Helical" evidence="7">
    <location>
        <begin position="357"/>
        <end position="378"/>
    </location>
</feature>
<gene>
    <name evidence="9" type="ORF">SanaruYs_32390</name>
</gene>
<feature type="transmembrane region" description="Helical" evidence="7">
    <location>
        <begin position="390"/>
        <end position="409"/>
    </location>
</feature>
<keyword evidence="10" id="KW-1185">Reference proteome</keyword>
<feature type="domain" description="Major facilitator superfamily (MFS) profile" evidence="8">
    <location>
        <begin position="14"/>
        <end position="414"/>
    </location>
</feature>
<feature type="transmembrane region" description="Helical" evidence="7">
    <location>
        <begin position="119"/>
        <end position="143"/>
    </location>
</feature>
<dbReference type="PANTHER" id="PTHR23517">
    <property type="entry name" value="RESISTANCE PROTEIN MDTM, PUTATIVE-RELATED-RELATED"/>
    <property type="match status" value="1"/>
</dbReference>
<evidence type="ECO:0000256" key="6">
    <source>
        <dbReference type="ARBA" id="ARBA00023136"/>
    </source>
</evidence>
<keyword evidence="3" id="KW-1003">Cell membrane</keyword>
<dbReference type="PROSITE" id="PS50850">
    <property type="entry name" value="MFS"/>
    <property type="match status" value="1"/>
</dbReference>
<evidence type="ECO:0000256" key="5">
    <source>
        <dbReference type="ARBA" id="ARBA00022989"/>
    </source>
</evidence>
<evidence type="ECO:0000256" key="2">
    <source>
        <dbReference type="ARBA" id="ARBA00022448"/>
    </source>
</evidence>
<feature type="transmembrane region" description="Helical" evidence="7">
    <location>
        <begin position="88"/>
        <end position="107"/>
    </location>
</feature>
<dbReference type="EMBL" id="BHXQ01000006">
    <property type="protein sequence ID" value="GCC52998.1"/>
    <property type="molecule type" value="Genomic_DNA"/>
</dbReference>
<dbReference type="SUPFAM" id="SSF103473">
    <property type="entry name" value="MFS general substrate transporter"/>
    <property type="match status" value="1"/>
</dbReference>
<dbReference type="Proteomes" id="UP000288227">
    <property type="component" value="Unassembled WGS sequence"/>
</dbReference>
<evidence type="ECO:0000256" key="3">
    <source>
        <dbReference type="ARBA" id="ARBA00022475"/>
    </source>
</evidence>
<dbReference type="InterPro" id="IPR020846">
    <property type="entry name" value="MFS_dom"/>
</dbReference>
<keyword evidence="6 7" id="KW-0472">Membrane</keyword>
<evidence type="ECO:0000256" key="7">
    <source>
        <dbReference type="SAM" id="Phobius"/>
    </source>
</evidence>
<proteinExistence type="predicted"/>
<evidence type="ECO:0000256" key="1">
    <source>
        <dbReference type="ARBA" id="ARBA00004651"/>
    </source>
</evidence>
<evidence type="ECO:0000256" key="4">
    <source>
        <dbReference type="ARBA" id="ARBA00022692"/>
    </source>
</evidence>
<feature type="transmembrane region" description="Helical" evidence="7">
    <location>
        <begin position="53"/>
        <end position="76"/>
    </location>
</feature>
<dbReference type="Gene3D" id="1.20.1250.20">
    <property type="entry name" value="MFS general substrate transporter like domains"/>
    <property type="match status" value="2"/>
</dbReference>
<evidence type="ECO:0000259" key="8">
    <source>
        <dbReference type="PROSITE" id="PS50850"/>
    </source>
</evidence>
<feature type="transmembrane region" description="Helical" evidence="7">
    <location>
        <begin position="155"/>
        <end position="176"/>
    </location>
</feature>
<dbReference type="InterPro" id="IPR011701">
    <property type="entry name" value="MFS"/>
</dbReference>
<comment type="subcellular location">
    <subcellularLocation>
        <location evidence="1">Cell membrane</location>
        <topology evidence="1">Multi-pass membrane protein</topology>
    </subcellularLocation>
</comment>
<feature type="transmembrane region" description="Helical" evidence="7">
    <location>
        <begin position="271"/>
        <end position="291"/>
    </location>
</feature>